<evidence type="ECO:0000313" key="2">
    <source>
        <dbReference type="Proteomes" id="UP000198282"/>
    </source>
</evidence>
<keyword evidence="2" id="KW-1185">Reference proteome</keyword>
<proteinExistence type="predicted"/>
<evidence type="ECO:0000313" key="1">
    <source>
        <dbReference type="EMBL" id="SNT60731.1"/>
    </source>
</evidence>
<dbReference type="AlphaFoldDB" id="A0A239P0S5"/>
<dbReference type="EMBL" id="FZOD01000079">
    <property type="protein sequence ID" value="SNT60731.1"/>
    <property type="molecule type" value="Genomic_DNA"/>
</dbReference>
<gene>
    <name evidence="1" type="ORF">SAMN05216276_107911</name>
</gene>
<name>A0A239P0S5_9ACTN</name>
<accession>A0A239P0S5</accession>
<reference evidence="1 2" key="1">
    <citation type="submission" date="2017-06" db="EMBL/GenBank/DDBJ databases">
        <authorList>
            <person name="Kim H.J."/>
            <person name="Triplett B.A."/>
        </authorList>
    </citation>
    <scope>NUCLEOTIDE SEQUENCE [LARGE SCALE GENOMIC DNA]</scope>
    <source>
        <strain evidence="1 2">CGMCC 4.2132</strain>
    </source>
</reference>
<organism evidence="1 2">
    <name type="scientific">Streptosporangium subroseum</name>
    <dbReference type="NCBI Taxonomy" id="106412"/>
    <lineage>
        <taxon>Bacteria</taxon>
        <taxon>Bacillati</taxon>
        <taxon>Actinomycetota</taxon>
        <taxon>Actinomycetes</taxon>
        <taxon>Streptosporangiales</taxon>
        <taxon>Streptosporangiaceae</taxon>
        <taxon>Streptosporangium</taxon>
    </lineage>
</organism>
<dbReference type="Proteomes" id="UP000198282">
    <property type="component" value="Unassembled WGS sequence"/>
</dbReference>
<sequence>MPLIGEDVLTSAAAGHFDAGSPRYEKAGLSGGTGFEAGRFHDGPAFGRTRKDYRSVSRIRRAAS</sequence>
<protein>
    <submittedName>
        <fullName evidence="1">Uncharacterized protein</fullName>
    </submittedName>
</protein>